<feature type="transmembrane region" description="Helical" evidence="5">
    <location>
        <begin position="76"/>
        <end position="95"/>
    </location>
</feature>
<feature type="transmembrane region" description="Helical" evidence="5">
    <location>
        <begin position="274"/>
        <end position="292"/>
    </location>
</feature>
<gene>
    <name evidence="7" type="ORF">HMPREF9439_00145</name>
</gene>
<dbReference type="PANTHER" id="PTHR23514">
    <property type="entry name" value="BYPASS OF STOP CODON PROTEIN 6"/>
    <property type="match status" value="1"/>
</dbReference>
<feature type="transmembrane region" description="Helical" evidence="5">
    <location>
        <begin position="249"/>
        <end position="268"/>
    </location>
</feature>
<dbReference type="InterPro" id="IPR051788">
    <property type="entry name" value="MFS_Transporter"/>
</dbReference>
<feature type="transmembrane region" description="Helical" evidence="5">
    <location>
        <begin position="179"/>
        <end position="196"/>
    </location>
</feature>
<dbReference type="PROSITE" id="PS50850">
    <property type="entry name" value="MFS"/>
    <property type="match status" value="1"/>
</dbReference>
<dbReference type="EMBL" id="AFBP01000004">
    <property type="protein sequence ID" value="EGG57536.1"/>
    <property type="molecule type" value="Genomic_DNA"/>
</dbReference>
<evidence type="ECO:0000256" key="3">
    <source>
        <dbReference type="ARBA" id="ARBA00022989"/>
    </source>
</evidence>
<feature type="transmembrane region" description="Helical" evidence="5">
    <location>
        <begin position="216"/>
        <end position="237"/>
    </location>
</feature>
<name>F3QGV5_9BURK</name>
<dbReference type="PANTHER" id="PTHR23514:SF13">
    <property type="entry name" value="INNER MEMBRANE PROTEIN YBJJ"/>
    <property type="match status" value="1"/>
</dbReference>
<dbReference type="InterPro" id="IPR036259">
    <property type="entry name" value="MFS_trans_sf"/>
</dbReference>
<feature type="transmembrane region" description="Helical" evidence="5">
    <location>
        <begin position="304"/>
        <end position="325"/>
    </location>
</feature>
<feature type="transmembrane region" description="Helical" evidence="5">
    <location>
        <begin position="52"/>
        <end position="70"/>
    </location>
</feature>
<comment type="subcellular location">
    <subcellularLocation>
        <location evidence="1">Membrane</location>
        <topology evidence="1">Multi-pass membrane protein</topology>
    </subcellularLocation>
</comment>
<feature type="transmembrane region" description="Helical" evidence="5">
    <location>
        <begin position="116"/>
        <end position="137"/>
    </location>
</feature>
<protein>
    <submittedName>
        <fullName evidence="7">Transporter, major facilitator family protein</fullName>
    </submittedName>
</protein>
<dbReference type="GO" id="GO:0022857">
    <property type="term" value="F:transmembrane transporter activity"/>
    <property type="evidence" value="ECO:0007669"/>
    <property type="project" value="InterPro"/>
</dbReference>
<feature type="transmembrane region" description="Helical" evidence="5">
    <location>
        <begin position="22"/>
        <end position="45"/>
    </location>
</feature>
<evidence type="ECO:0000313" key="7">
    <source>
        <dbReference type="EMBL" id="EGG57536.1"/>
    </source>
</evidence>
<dbReference type="eggNOG" id="COG0738">
    <property type="taxonomic scope" value="Bacteria"/>
</dbReference>
<organism evidence="7 8">
    <name type="scientific">Parasutterella excrementihominis YIT 11859</name>
    <dbReference type="NCBI Taxonomy" id="762966"/>
    <lineage>
        <taxon>Bacteria</taxon>
        <taxon>Pseudomonadati</taxon>
        <taxon>Pseudomonadota</taxon>
        <taxon>Betaproteobacteria</taxon>
        <taxon>Burkholderiales</taxon>
        <taxon>Sutterellaceae</taxon>
        <taxon>Parasutterella</taxon>
    </lineage>
</organism>
<evidence type="ECO:0000256" key="1">
    <source>
        <dbReference type="ARBA" id="ARBA00004141"/>
    </source>
</evidence>
<dbReference type="Proteomes" id="UP000005156">
    <property type="component" value="Unassembled WGS sequence"/>
</dbReference>
<dbReference type="Pfam" id="PF07690">
    <property type="entry name" value="MFS_1"/>
    <property type="match status" value="1"/>
</dbReference>
<evidence type="ECO:0000313" key="8">
    <source>
        <dbReference type="Proteomes" id="UP000005156"/>
    </source>
</evidence>
<dbReference type="AlphaFoldDB" id="F3QGV5"/>
<accession>F3QGV5</accession>
<evidence type="ECO:0000256" key="2">
    <source>
        <dbReference type="ARBA" id="ARBA00022692"/>
    </source>
</evidence>
<comment type="caution">
    <text evidence="7">The sequence shown here is derived from an EMBL/GenBank/DDBJ whole genome shotgun (WGS) entry which is preliminary data.</text>
</comment>
<dbReference type="InterPro" id="IPR020846">
    <property type="entry name" value="MFS_dom"/>
</dbReference>
<dbReference type="InterPro" id="IPR011701">
    <property type="entry name" value="MFS"/>
</dbReference>
<sequence>MYGLLMARLPAVKAAAELSDSLIGLCLFCTGALGLVGLGGSPALIRKVGSRMVLCVTAVIAAAGLCLIGFSTALPIVLLGFGAMGIGISMLDVAMNTQGVLYEHYSKSQSMNLFHAFYSLGAVLASLIGSVCATVGLTAGLNFFWASVPFVLLSLLLNKYLLPERRVDEEKTAKTRHKIPLVVLVCAVMALLAYAAEGSVGEWGALYLTTVKEASLGVGALVYGIFSGVTFVARLVGDPLRKEFGEIPVIIFGSVISFIGMVGVLSFSSVALVLVSYSVMGLGLAPIVPTLFSMAGKNGKIPAAAATSTVAFMAYGGLLVVPPSIGWMAQHTNLHEALFIVLGLIALMFSLALLLRKLHK</sequence>
<keyword evidence="8" id="KW-1185">Reference proteome</keyword>
<evidence type="ECO:0000256" key="4">
    <source>
        <dbReference type="ARBA" id="ARBA00023136"/>
    </source>
</evidence>
<dbReference type="HOGENOM" id="CLU_035309_1_0_4"/>
<keyword evidence="3 5" id="KW-1133">Transmembrane helix</keyword>
<dbReference type="GO" id="GO:0016020">
    <property type="term" value="C:membrane"/>
    <property type="evidence" value="ECO:0007669"/>
    <property type="project" value="UniProtKB-SubCell"/>
</dbReference>
<feature type="domain" description="Major facilitator superfamily (MFS) profile" evidence="6">
    <location>
        <begin position="1"/>
        <end position="360"/>
    </location>
</feature>
<keyword evidence="2 5" id="KW-0812">Transmembrane</keyword>
<proteinExistence type="predicted"/>
<feature type="transmembrane region" description="Helical" evidence="5">
    <location>
        <begin position="143"/>
        <end position="158"/>
    </location>
</feature>
<feature type="transmembrane region" description="Helical" evidence="5">
    <location>
        <begin position="337"/>
        <end position="355"/>
    </location>
</feature>
<reference evidence="7 8" key="1">
    <citation type="submission" date="2011-02" db="EMBL/GenBank/DDBJ databases">
        <authorList>
            <person name="Weinstock G."/>
            <person name="Sodergren E."/>
            <person name="Clifton S."/>
            <person name="Fulton L."/>
            <person name="Fulton B."/>
            <person name="Courtney L."/>
            <person name="Fronick C."/>
            <person name="Harrison M."/>
            <person name="Strong C."/>
            <person name="Farmer C."/>
            <person name="Delahaunty K."/>
            <person name="Markovic C."/>
            <person name="Hall O."/>
            <person name="Minx P."/>
            <person name="Tomlinson C."/>
            <person name="Mitreva M."/>
            <person name="Hou S."/>
            <person name="Chen J."/>
            <person name="Wollam A."/>
            <person name="Pepin K.H."/>
            <person name="Johnson M."/>
            <person name="Bhonagiri V."/>
            <person name="Zhang X."/>
            <person name="Suruliraj S."/>
            <person name="Warren W."/>
            <person name="Chinwalla A."/>
            <person name="Mardis E.R."/>
            <person name="Wilson R.K."/>
        </authorList>
    </citation>
    <scope>NUCLEOTIDE SEQUENCE [LARGE SCALE GENOMIC DNA]</scope>
    <source>
        <strain evidence="7 8">YIT 11859</strain>
    </source>
</reference>
<evidence type="ECO:0000256" key="5">
    <source>
        <dbReference type="SAM" id="Phobius"/>
    </source>
</evidence>
<evidence type="ECO:0000259" key="6">
    <source>
        <dbReference type="PROSITE" id="PS50850"/>
    </source>
</evidence>
<dbReference type="CDD" id="cd17393">
    <property type="entry name" value="MFS_MosC_like"/>
    <property type="match status" value="1"/>
</dbReference>
<dbReference type="Gene3D" id="1.20.1250.20">
    <property type="entry name" value="MFS general substrate transporter like domains"/>
    <property type="match status" value="1"/>
</dbReference>
<keyword evidence="4 5" id="KW-0472">Membrane</keyword>
<dbReference type="SUPFAM" id="SSF103473">
    <property type="entry name" value="MFS general substrate transporter"/>
    <property type="match status" value="1"/>
</dbReference>